<feature type="transmembrane region" description="Helical" evidence="8">
    <location>
        <begin position="383"/>
        <end position="401"/>
    </location>
</feature>
<keyword evidence="3" id="KW-0328">Glycosyltransferase</keyword>
<gene>
    <name evidence="10" type="ORF">COW99_01805</name>
</gene>
<dbReference type="GO" id="GO:0009103">
    <property type="term" value="P:lipopolysaccharide biosynthetic process"/>
    <property type="evidence" value="ECO:0007669"/>
    <property type="project" value="UniProtKB-ARBA"/>
</dbReference>
<dbReference type="InterPro" id="IPR050297">
    <property type="entry name" value="LipidA_mod_glycosyltrf_83"/>
</dbReference>
<keyword evidence="7 8" id="KW-0472">Membrane</keyword>
<dbReference type="Pfam" id="PF13231">
    <property type="entry name" value="PMT_2"/>
    <property type="match status" value="1"/>
</dbReference>
<dbReference type="Proteomes" id="UP000231246">
    <property type="component" value="Unassembled WGS sequence"/>
</dbReference>
<sequence length="700" mass="81148">MTKSIAKINKFKFHPWLPGLIIGVVFFVFGLITLPHYGVDWDTINHLPRGQAYLNYYLTKNLTYNNLPPRNIYYQKDDTLFFSPDKEVNRRSFYQVDYYSADYYLNNDTGHPPLSDIFSSLFNFIFFQKMGIINDIDSYHIYPLLLASILVGGLYIWVSKEFGIFTAIITVLSLVTYPLFLGESHFNLKDIPETVFFSFALIFFYYGVTKIKKIWILLSATLFGLALGTKFNIFFALPIMIIWLVIYIYFRKISIKKYLKLTPTFLMYPLIAFTILFVGWPFLWKSPISRFIQIIDFYKSLGISSDFDQRFIHLGLNTYASEWILYTTPIVTIILASIGIFYILRSGIKKKLFAEIFVLIWFLIPIVRVTVPHAGIYGGVRQIMEFIPALAILSGIGAAKLVNQTGKLVFLSQLLIILSFIPITAKLISIHPNENVYFNPLIGGLKGAQEKNIPYWGNTFGNVYKQAIQWTNYNIPPNSTLVLSQEIMTNLPALWVRNDLAYTNIERSGYLKNGEYVIGLNSGTPFNEIYYSSRYYNRTLNPIYQIKVDDTSILNIWKNDTEHTLKNYLKEAQLTDVYYQITEEGIMFNLKKKLIINRIEWQFSQENCSPLTLGYFRVSAGGKDWIYTPHNLPEEYPIRKLNRQPDGDTISYPFGAEYAQYIFFHIEPKDACVKQILKNSVYFYPDAKKTNLDINPQAEL</sequence>
<evidence type="ECO:0000256" key="4">
    <source>
        <dbReference type="ARBA" id="ARBA00022679"/>
    </source>
</evidence>
<accession>A0A2H0BY34</accession>
<keyword evidence="6 8" id="KW-1133">Transmembrane helix</keyword>
<feature type="transmembrane region" description="Helical" evidence="8">
    <location>
        <begin position="110"/>
        <end position="127"/>
    </location>
</feature>
<feature type="transmembrane region" description="Helical" evidence="8">
    <location>
        <begin position="139"/>
        <end position="158"/>
    </location>
</feature>
<feature type="transmembrane region" description="Helical" evidence="8">
    <location>
        <begin position="262"/>
        <end position="283"/>
    </location>
</feature>
<protein>
    <recommendedName>
        <fullName evidence="9">Glycosyltransferase RgtA/B/C/D-like domain-containing protein</fullName>
    </recommendedName>
</protein>
<evidence type="ECO:0000256" key="5">
    <source>
        <dbReference type="ARBA" id="ARBA00022692"/>
    </source>
</evidence>
<dbReference type="GO" id="GO:0005886">
    <property type="term" value="C:plasma membrane"/>
    <property type="evidence" value="ECO:0007669"/>
    <property type="project" value="UniProtKB-SubCell"/>
</dbReference>
<evidence type="ECO:0000256" key="8">
    <source>
        <dbReference type="SAM" id="Phobius"/>
    </source>
</evidence>
<dbReference type="PANTHER" id="PTHR33908">
    <property type="entry name" value="MANNOSYLTRANSFERASE YKCB-RELATED"/>
    <property type="match status" value="1"/>
</dbReference>
<feature type="transmembrane region" description="Helical" evidence="8">
    <location>
        <begin position="164"/>
        <end position="182"/>
    </location>
</feature>
<reference evidence="10 11" key="1">
    <citation type="submission" date="2017-09" db="EMBL/GenBank/DDBJ databases">
        <title>Depth-based differentiation of microbial function through sediment-hosted aquifers and enrichment of novel symbionts in the deep terrestrial subsurface.</title>
        <authorList>
            <person name="Probst A.J."/>
            <person name="Ladd B."/>
            <person name="Jarett J.K."/>
            <person name="Geller-Mcgrath D.E."/>
            <person name="Sieber C.M."/>
            <person name="Emerson J.B."/>
            <person name="Anantharaman K."/>
            <person name="Thomas B.C."/>
            <person name="Malmstrom R."/>
            <person name="Stieglmeier M."/>
            <person name="Klingl A."/>
            <person name="Woyke T."/>
            <person name="Ryan C.M."/>
            <person name="Banfield J.F."/>
        </authorList>
    </citation>
    <scope>NUCLEOTIDE SEQUENCE [LARGE SCALE GENOMIC DNA]</scope>
    <source>
        <strain evidence="10">CG22_combo_CG10-13_8_21_14_all_38_20</strain>
    </source>
</reference>
<feature type="transmembrane region" description="Helical" evidence="8">
    <location>
        <begin position="323"/>
        <end position="344"/>
    </location>
</feature>
<evidence type="ECO:0000256" key="1">
    <source>
        <dbReference type="ARBA" id="ARBA00004651"/>
    </source>
</evidence>
<dbReference type="EMBL" id="PCTA01000010">
    <property type="protein sequence ID" value="PIP61940.1"/>
    <property type="molecule type" value="Genomic_DNA"/>
</dbReference>
<comment type="caution">
    <text evidence="10">The sequence shown here is derived from an EMBL/GenBank/DDBJ whole genome shotgun (WGS) entry which is preliminary data.</text>
</comment>
<feature type="domain" description="Glycosyltransferase RgtA/B/C/D-like" evidence="9">
    <location>
        <begin position="111"/>
        <end position="262"/>
    </location>
</feature>
<keyword evidence="4" id="KW-0808">Transferase</keyword>
<name>A0A2H0BY34_9BACT</name>
<comment type="subcellular location">
    <subcellularLocation>
        <location evidence="1">Cell membrane</location>
        <topology evidence="1">Multi-pass membrane protein</topology>
    </subcellularLocation>
</comment>
<dbReference type="InterPro" id="IPR038731">
    <property type="entry name" value="RgtA/B/C-like"/>
</dbReference>
<feature type="transmembrane region" description="Helical" evidence="8">
    <location>
        <begin position="194"/>
        <end position="211"/>
    </location>
</feature>
<feature type="transmembrane region" description="Helical" evidence="8">
    <location>
        <begin position="356"/>
        <end position="377"/>
    </location>
</feature>
<proteinExistence type="predicted"/>
<evidence type="ECO:0000256" key="2">
    <source>
        <dbReference type="ARBA" id="ARBA00022475"/>
    </source>
</evidence>
<dbReference type="AlphaFoldDB" id="A0A2H0BY34"/>
<feature type="transmembrane region" description="Helical" evidence="8">
    <location>
        <begin position="231"/>
        <end position="250"/>
    </location>
</feature>
<keyword evidence="2" id="KW-1003">Cell membrane</keyword>
<dbReference type="PANTHER" id="PTHR33908:SF11">
    <property type="entry name" value="MEMBRANE PROTEIN"/>
    <property type="match status" value="1"/>
</dbReference>
<dbReference type="GO" id="GO:0016763">
    <property type="term" value="F:pentosyltransferase activity"/>
    <property type="evidence" value="ECO:0007669"/>
    <property type="project" value="TreeGrafter"/>
</dbReference>
<feature type="transmembrane region" description="Helical" evidence="8">
    <location>
        <begin position="408"/>
        <end position="428"/>
    </location>
</feature>
<feature type="transmembrane region" description="Helical" evidence="8">
    <location>
        <begin position="20"/>
        <end position="39"/>
    </location>
</feature>
<organism evidence="10 11">
    <name type="scientific">Candidatus Roizmanbacteria bacterium CG22_combo_CG10-13_8_21_14_all_38_20</name>
    <dbReference type="NCBI Taxonomy" id="1974862"/>
    <lineage>
        <taxon>Bacteria</taxon>
        <taxon>Candidatus Roizmaniibacteriota</taxon>
    </lineage>
</organism>
<evidence type="ECO:0000313" key="11">
    <source>
        <dbReference type="Proteomes" id="UP000231246"/>
    </source>
</evidence>
<keyword evidence="5 8" id="KW-0812">Transmembrane</keyword>
<evidence type="ECO:0000256" key="3">
    <source>
        <dbReference type="ARBA" id="ARBA00022676"/>
    </source>
</evidence>
<evidence type="ECO:0000256" key="6">
    <source>
        <dbReference type="ARBA" id="ARBA00022989"/>
    </source>
</evidence>
<evidence type="ECO:0000259" key="9">
    <source>
        <dbReference type="Pfam" id="PF13231"/>
    </source>
</evidence>
<evidence type="ECO:0000313" key="10">
    <source>
        <dbReference type="EMBL" id="PIP61940.1"/>
    </source>
</evidence>
<evidence type="ECO:0000256" key="7">
    <source>
        <dbReference type="ARBA" id="ARBA00023136"/>
    </source>
</evidence>